<dbReference type="SUPFAM" id="SSF51735">
    <property type="entry name" value="NAD(P)-binding Rossmann-fold domains"/>
    <property type="match status" value="1"/>
</dbReference>
<evidence type="ECO:0000256" key="1">
    <source>
        <dbReference type="ARBA" id="ARBA00006484"/>
    </source>
</evidence>
<evidence type="ECO:0000313" key="6">
    <source>
        <dbReference type="Proteomes" id="UP000516428"/>
    </source>
</evidence>
<sequence>MTDSVATDAVGSGGLCAGRVVAVTGAGRGLGRAHALAFAAEGAKVVVNDLGVGLDGAPAPDSPAALVVEEIRAAGGEAVAHGGDIATSEGAASLVAAAVDAFGRLDTLVNNAGFLRDRMLVNLAEDDWDAVMRVHLKGHFLPLQAAAAHWRAEAKAGRTPVARVVNTSSGAGLLGSVGQGNYSAAKAGILGLTLVAAAEMGRYGVQVNAIAPAARTRMTEATFADTMAAPEDGAFDAMAPENVSPLVVWLGSGAASDGVTGRVFEVEAGRITVMEGWRPGPTVDKAERWTPAGAGDAARDLLARAETPGAVYGAS</sequence>
<dbReference type="Pfam" id="PF00106">
    <property type="entry name" value="adh_short"/>
    <property type="match status" value="1"/>
</dbReference>
<dbReference type="Proteomes" id="UP000516428">
    <property type="component" value="Chromosome"/>
</dbReference>
<dbReference type="PROSITE" id="PS00061">
    <property type="entry name" value="ADH_SHORT"/>
    <property type="match status" value="1"/>
</dbReference>
<name>A0A7H1BDM0_9ACTN</name>
<dbReference type="NCBIfam" id="NF005861">
    <property type="entry name" value="PRK07791.1"/>
    <property type="match status" value="1"/>
</dbReference>
<dbReference type="SMART" id="SM00822">
    <property type="entry name" value="PKS_KR"/>
    <property type="match status" value="1"/>
</dbReference>
<dbReference type="InterPro" id="IPR051687">
    <property type="entry name" value="Peroxisomal_Beta-Oxidation"/>
</dbReference>
<dbReference type="KEGG" id="sxn:IAG42_26715"/>
<dbReference type="PANTHER" id="PTHR45024:SF2">
    <property type="entry name" value="SCP2 DOMAIN-CONTAINING PROTEIN"/>
    <property type="match status" value="1"/>
</dbReference>
<dbReference type="InterPro" id="IPR057326">
    <property type="entry name" value="KR_dom"/>
</dbReference>
<dbReference type="InterPro" id="IPR002347">
    <property type="entry name" value="SDR_fam"/>
</dbReference>
<dbReference type="AlphaFoldDB" id="A0A7H1BDM0"/>
<feature type="domain" description="Ketoreductase" evidence="4">
    <location>
        <begin position="19"/>
        <end position="213"/>
    </location>
</feature>
<comment type="similarity">
    <text evidence="1 3">Belongs to the short-chain dehydrogenases/reductases (SDR) family.</text>
</comment>
<dbReference type="RefSeq" id="WP_188339504.1">
    <property type="nucleotide sequence ID" value="NZ_CP061281.1"/>
</dbReference>
<dbReference type="Gene3D" id="3.40.50.720">
    <property type="entry name" value="NAD(P)-binding Rossmann-like Domain"/>
    <property type="match status" value="1"/>
</dbReference>
<dbReference type="PRINTS" id="PR00081">
    <property type="entry name" value="GDHRDH"/>
</dbReference>
<dbReference type="PANTHER" id="PTHR45024">
    <property type="entry name" value="DEHYDROGENASES, SHORT CHAIN"/>
    <property type="match status" value="1"/>
</dbReference>
<proteinExistence type="inferred from homology"/>
<protein>
    <submittedName>
        <fullName evidence="5">SDR family oxidoreductase</fullName>
    </submittedName>
</protein>
<gene>
    <name evidence="5" type="ORF">IAG42_26715</name>
</gene>
<accession>A0A7H1BDM0</accession>
<evidence type="ECO:0000256" key="2">
    <source>
        <dbReference type="ARBA" id="ARBA00023002"/>
    </source>
</evidence>
<dbReference type="PRINTS" id="PR00080">
    <property type="entry name" value="SDRFAMILY"/>
</dbReference>
<dbReference type="InterPro" id="IPR036291">
    <property type="entry name" value="NAD(P)-bd_dom_sf"/>
</dbReference>
<evidence type="ECO:0000259" key="4">
    <source>
        <dbReference type="SMART" id="SM00822"/>
    </source>
</evidence>
<dbReference type="EMBL" id="CP061281">
    <property type="protein sequence ID" value="QNS06825.1"/>
    <property type="molecule type" value="Genomic_DNA"/>
</dbReference>
<evidence type="ECO:0000313" key="5">
    <source>
        <dbReference type="EMBL" id="QNS06825.1"/>
    </source>
</evidence>
<reference evidence="5 6" key="1">
    <citation type="submission" date="2020-09" db="EMBL/GenBank/DDBJ databases">
        <title>A novel species.</title>
        <authorList>
            <person name="Gao J."/>
        </authorList>
    </citation>
    <scope>NUCLEOTIDE SEQUENCE [LARGE SCALE GENOMIC DNA]</scope>
    <source>
        <strain evidence="5 6">CRXT-Y-14</strain>
    </source>
</reference>
<organism evidence="5 6">
    <name type="scientific">Streptomyces xanthii</name>
    <dbReference type="NCBI Taxonomy" id="2768069"/>
    <lineage>
        <taxon>Bacteria</taxon>
        <taxon>Bacillati</taxon>
        <taxon>Actinomycetota</taxon>
        <taxon>Actinomycetes</taxon>
        <taxon>Kitasatosporales</taxon>
        <taxon>Streptomycetaceae</taxon>
        <taxon>Streptomyces</taxon>
    </lineage>
</organism>
<evidence type="ECO:0000256" key="3">
    <source>
        <dbReference type="RuleBase" id="RU000363"/>
    </source>
</evidence>
<dbReference type="FunFam" id="3.40.50.720:FF:000446">
    <property type="entry name" value="Short chain dehydrogenase"/>
    <property type="match status" value="1"/>
</dbReference>
<keyword evidence="6" id="KW-1185">Reference proteome</keyword>
<dbReference type="InterPro" id="IPR020904">
    <property type="entry name" value="Sc_DH/Rdtase_CS"/>
</dbReference>
<keyword evidence="2" id="KW-0560">Oxidoreductase</keyword>
<dbReference type="GO" id="GO:0016491">
    <property type="term" value="F:oxidoreductase activity"/>
    <property type="evidence" value="ECO:0007669"/>
    <property type="project" value="UniProtKB-KW"/>
</dbReference>